<proteinExistence type="predicted"/>
<evidence type="ECO:0008006" key="5">
    <source>
        <dbReference type="Google" id="ProtNLM"/>
    </source>
</evidence>
<gene>
    <name evidence="3" type="ORF">EAH86_19095</name>
</gene>
<protein>
    <recommendedName>
        <fullName evidence="5">DUF998 domain-containing protein</fullName>
    </recommendedName>
</protein>
<keyword evidence="2" id="KW-0812">Transmembrane</keyword>
<feature type="transmembrane region" description="Helical" evidence="2">
    <location>
        <begin position="30"/>
        <end position="53"/>
    </location>
</feature>
<accession>A0A502CLE3</accession>
<name>A0A502CLE3_9MICO</name>
<dbReference type="AlphaFoldDB" id="A0A502CLE3"/>
<feature type="region of interest" description="Disordered" evidence="1">
    <location>
        <begin position="1"/>
        <end position="21"/>
    </location>
</feature>
<comment type="caution">
    <text evidence="3">The sequence shown here is derived from an EMBL/GenBank/DDBJ whole genome shotgun (WGS) entry which is preliminary data.</text>
</comment>
<reference evidence="3 4" key="1">
    <citation type="journal article" date="2019" name="Environ. Microbiol.">
        <title>Species interactions and distinct microbial communities in high Arctic permafrost affected cryosols are associated with the CH4 and CO2 gas fluxes.</title>
        <authorList>
            <person name="Altshuler I."/>
            <person name="Hamel J."/>
            <person name="Turney S."/>
            <person name="Magnuson E."/>
            <person name="Levesque R."/>
            <person name="Greer C."/>
            <person name="Whyte L.G."/>
        </authorList>
    </citation>
    <scope>NUCLEOTIDE SEQUENCE [LARGE SCALE GENOMIC DNA]</scope>
    <source>
        <strain evidence="3 4">S9.3A</strain>
    </source>
</reference>
<evidence type="ECO:0000313" key="4">
    <source>
        <dbReference type="Proteomes" id="UP000317722"/>
    </source>
</evidence>
<evidence type="ECO:0000256" key="1">
    <source>
        <dbReference type="SAM" id="MobiDB-lite"/>
    </source>
</evidence>
<sequence>MKEIPVTTHLDAPATSTATNRSKTRTISQLLPGAAALVYAGVQLDGGIIAAAYRSISTVPDDRLNFPFSGSLATATSLTWGLTQALFVVTLVAFARSGAVGASRPGRIGAWMAVAGSIVYVAAHAVSLTFRDARLDDPAGRVAITLFVLATLLTAVGFILAGVAVARAGCWTAWRRYPVLAVGVWVLCMLPLQFTSLLPLSVAVFAATIAAFAVALLAQPEDRKQ</sequence>
<dbReference type="Proteomes" id="UP000317722">
    <property type="component" value="Unassembled WGS sequence"/>
</dbReference>
<evidence type="ECO:0000256" key="2">
    <source>
        <dbReference type="SAM" id="Phobius"/>
    </source>
</evidence>
<dbReference type="EMBL" id="RCZM01000007">
    <property type="protein sequence ID" value="TPG13434.1"/>
    <property type="molecule type" value="Genomic_DNA"/>
</dbReference>
<feature type="transmembrane region" description="Helical" evidence="2">
    <location>
        <begin position="73"/>
        <end position="96"/>
    </location>
</feature>
<evidence type="ECO:0000313" key="3">
    <source>
        <dbReference type="EMBL" id="TPG13434.1"/>
    </source>
</evidence>
<feature type="transmembrane region" description="Helical" evidence="2">
    <location>
        <begin position="200"/>
        <end position="218"/>
    </location>
</feature>
<feature type="transmembrane region" description="Helical" evidence="2">
    <location>
        <begin position="108"/>
        <end position="130"/>
    </location>
</feature>
<feature type="transmembrane region" description="Helical" evidence="2">
    <location>
        <begin position="177"/>
        <end position="194"/>
    </location>
</feature>
<keyword evidence="4" id="KW-1185">Reference proteome</keyword>
<keyword evidence="2" id="KW-0472">Membrane</keyword>
<feature type="transmembrane region" description="Helical" evidence="2">
    <location>
        <begin position="142"/>
        <end position="165"/>
    </location>
</feature>
<organism evidence="3 4">
    <name type="scientific">Pedococcus bigeumensis</name>
    <dbReference type="NCBI Taxonomy" id="433644"/>
    <lineage>
        <taxon>Bacteria</taxon>
        <taxon>Bacillati</taxon>
        <taxon>Actinomycetota</taxon>
        <taxon>Actinomycetes</taxon>
        <taxon>Micrococcales</taxon>
        <taxon>Intrasporangiaceae</taxon>
        <taxon>Pedococcus</taxon>
    </lineage>
</organism>
<keyword evidence="2" id="KW-1133">Transmembrane helix</keyword>